<dbReference type="EMBL" id="JBGNUJ010000003">
    <property type="protein sequence ID" value="KAL3961182.1"/>
    <property type="molecule type" value="Genomic_DNA"/>
</dbReference>
<sequence>MIQRSEPWEFGEPEHNDLGQPVVHDILQRLGCTGPKGEDMVRNFNVPEDEASMVMLSRELEEEQHVRSQRQHPSSRLSTQCPDNGGNLSDSVSFDPPDASQNGLFDYLSLDLDDEALSNTGGLCNDQNPWPASAYTESMMSSNSSPMADPSNVYTMKDAALNSWPPSPAAVTPPHGLHLSSDYLQGWMQGLHMLNELLMARGQLKQTSDALSVTDLSFLGFRNPLSPL</sequence>
<keyword evidence="2" id="KW-1185">Reference proteome</keyword>
<proteinExistence type="predicted"/>
<gene>
    <name evidence="1" type="ORF">ACCO45_002705</name>
</gene>
<protein>
    <submittedName>
        <fullName evidence="1">Uncharacterized protein</fullName>
    </submittedName>
</protein>
<evidence type="ECO:0000313" key="2">
    <source>
        <dbReference type="Proteomes" id="UP001638806"/>
    </source>
</evidence>
<organism evidence="1 2">
    <name type="scientific">Purpureocillium lilacinum</name>
    <name type="common">Paecilomyces lilacinus</name>
    <dbReference type="NCBI Taxonomy" id="33203"/>
    <lineage>
        <taxon>Eukaryota</taxon>
        <taxon>Fungi</taxon>
        <taxon>Dikarya</taxon>
        <taxon>Ascomycota</taxon>
        <taxon>Pezizomycotina</taxon>
        <taxon>Sordariomycetes</taxon>
        <taxon>Hypocreomycetidae</taxon>
        <taxon>Hypocreales</taxon>
        <taxon>Ophiocordycipitaceae</taxon>
        <taxon>Purpureocillium</taxon>
    </lineage>
</organism>
<name>A0ACC4DYQ1_PURLI</name>
<comment type="caution">
    <text evidence="1">The sequence shown here is derived from an EMBL/GenBank/DDBJ whole genome shotgun (WGS) entry which is preliminary data.</text>
</comment>
<reference evidence="1" key="1">
    <citation type="submission" date="2024-12" db="EMBL/GenBank/DDBJ databases">
        <title>Comparative genomics and development of molecular markers within Purpureocillium lilacinum and among Purpureocillium species.</title>
        <authorList>
            <person name="Yeh Z.-Y."/>
            <person name="Ni N.-T."/>
            <person name="Lo P.-H."/>
            <person name="Mushyakhwo K."/>
            <person name="Lin C.-F."/>
            <person name="Nai Y.-S."/>
        </authorList>
    </citation>
    <scope>NUCLEOTIDE SEQUENCE</scope>
    <source>
        <strain evidence="1">NCHU-NPUST-175</strain>
    </source>
</reference>
<evidence type="ECO:0000313" key="1">
    <source>
        <dbReference type="EMBL" id="KAL3961182.1"/>
    </source>
</evidence>
<accession>A0ACC4DYQ1</accession>
<dbReference type="Proteomes" id="UP001638806">
    <property type="component" value="Unassembled WGS sequence"/>
</dbReference>